<proteinExistence type="predicted"/>
<dbReference type="Proteomes" id="UP000753908">
    <property type="component" value="Unassembled WGS sequence"/>
</dbReference>
<sequence length="61" mass="6787">MKAPREECLLALALSVFSSGLIQFPRRDRATLTFCDLPLILTEGQGGTTCRQVRSQQEFVS</sequence>
<gene>
    <name evidence="1" type="ORF">KME25_21360</name>
</gene>
<organism evidence="1 2">
    <name type="scientific">Symplocastrum torsivum CPER-KK1</name>
    <dbReference type="NCBI Taxonomy" id="450513"/>
    <lineage>
        <taxon>Bacteria</taxon>
        <taxon>Bacillati</taxon>
        <taxon>Cyanobacteriota</taxon>
        <taxon>Cyanophyceae</taxon>
        <taxon>Oscillatoriophycideae</taxon>
        <taxon>Oscillatoriales</taxon>
        <taxon>Microcoleaceae</taxon>
        <taxon>Symplocastrum</taxon>
    </lineage>
</organism>
<evidence type="ECO:0000313" key="2">
    <source>
        <dbReference type="Proteomes" id="UP000753908"/>
    </source>
</evidence>
<dbReference type="AlphaFoldDB" id="A0A951PNL2"/>
<dbReference type="EMBL" id="JAHHIF010000033">
    <property type="protein sequence ID" value="MBW4546966.1"/>
    <property type="molecule type" value="Genomic_DNA"/>
</dbReference>
<protein>
    <submittedName>
        <fullName evidence="1">Uncharacterized protein</fullName>
    </submittedName>
</protein>
<accession>A0A951PNL2</accession>
<reference evidence="1" key="2">
    <citation type="journal article" date="2022" name="Microbiol. Resour. Announc.">
        <title>Metagenome Sequencing to Explore Phylogenomics of Terrestrial Cyanobacteria.</title>
        <authorList>
            <person name="Ward R.D."/>
            <person name="Stajich J.E."/>
            <person name="Johansen J.R."/>
            <person name="Huntemann M."/>
            <person name="Clum A."/>
            <person name="Foster B."/>
            <person name="Foster B."/>
            <person name="Roux S."/>
            <person name="Palaniappan K."/>
            <person name="Varghese N."/>
            <person name="Mukherjee S."/>
            <person name="Reddy T.B.K."/>
            <person name="Daum C."/>
            <person name="Copeland A."/>
            <person name="Chen I.A."/>
            <person name="Ivanova N.N."/>
            <person name="Kyrpides N.C."/>
            <person name="Shapiro N."/>
            <person name="Eloe-Fadrosh E.A."/>
            <person name="Pietrasiak N."/>
        </authorList>
    </citation>
    <scope>NUCLEOTIDE SEQUENCE</scope>
    <source>
        <strain evidence="1">CPER-KK1</strain>
    </source>
</reference>
<comment type="caution">
    <text evidence="1">The sequence shown here is derived from an EMBL/GenBank/DDBJ whole genome shotgun (WGS) entry which is preliminary data.</text>
</comment>
<evidence type="ECO:0000313" key="1">
    <source>
        <dbReference type="EMBL" id="MBW4546966.1"/>
    </source>
</evidence>
<name>A0A951PNL2_9CYAN</name>
<reference evidence="1" key="1">
    <citation type="submission" date="2021-05" db="EMBL/GenBank/DDBJ databases">
        <authorList>
            <person name="Pietrasiak N."/>
            <person name="Ward R."/>
            <person name="Stajich J.E."/>
            <person name="Kurbessoian T."/>
        </authorList>
    </citation>
    <scope>NUCLEOTIDE SEQUENCE</scope>
    <source>
        <strain evidence="1">CPER-KK1</strain>
    </source>
</reference>